<comment type="caution">
    <text evidence="2">The sequence shown here is derived from an EMBL/GenBank/DDBJ whole genome shotgun (WGS) entry which is preliminary data.</text>
</comment>
<evidence type="ECO:0000313" key="2">
    <source>
        <dbReference type="EMBL" id="OLQ11704.1"/>
    </source>
</evidence>
<dbReference type="EMBL" id="LSRX01000055">
    <property type="protein sequence ID" value="OLQ11704.1"/>
    <property type="molecule type" value="Genomic_DNA"/>
</dbReference>
<protein>
    <submittedName>
        <fullName evidence="2">Uncharacterized protein</fullName>
    </submittedName>
</protein>
<organism evidence="2 3">
    <name type="scientific">Symbiodinium microadriaticum</name>
    <name type="common">Dinoflagellate</name>
    <name type="synonym">Zooxanthella microadriatica</name>
    <dbReference type="NCBI Taxonomy" id="2951"/>
    <lineage>
        <taxon>Eukaryota</taxon>
        <taxon>Sar</taxon>
        <taxon>Alveolata</taxon>
        <taxon>Dinophyceae</taxon>
        <taxon>Suessiales</taxon>
        <taxon>Symbiodiniaceae</taxon>
        <taxon>Symbiodinium</taxon>
    </lineage>
</organism>
<dbReference type="AlphaFoldDB" id="A0A1Q9EW72"/>
<dbReference type="Proteomes" id="UP000186817">
    <property type="component" value="Unassembled WGS sequence"/>
</dbReference>
<feature type="region of interest" description="Disordered" evidence="1">
    <location>
        <begin position="1"/>
        <end position="74"/>
    </location>
</feature>
<keyword evidence="3" id="KW-1185">Reference proteome</keyword>
<feature type="compositionally biased region" description="Basic and acidic residues" evidence="1">
    <location>
        <begin position="18"/>
        <end position="38"/>
    </location>
</feature>
<feature type="compositionally biased region" description="Basic residues" evidence="1">
    <location>
        <begin position="39"/>
        <end position="54"/>
    </location>
</feature>
<name>A0A1Q9EW72_SYMMI</name>
<reference evidence="2 3" key="1">
    <citation type="submission" date="2016-02" db="EMBL/GenBank/DDBJ databases">
        <title>Genome analysis of coral dinoflagellate symbionts highlights evolutionary adaptations to a symbiotic lifestyle.</title>
        <authorList>
            <person name="Aranda M."/>
            <person name="Li Y."/>
            <person name="Liew Y.J."/>
            <person name="Baumgarten S."/>
            <person name="Simakov O."/>
            <person name="Wilson M."/>
            <person name="Piel J."/>
            <person name="Ashoor H."/>
            <person name="Bougouffa S."/>
            <person name="Bajic V.B."/>
            <person name="Ryu T."/>
            <person name="Ravasi T."/>
            <person name="Bayer T."/>
            <person name="Micklem G."/>
            <person name="Kim H."/>
            <person name="Bhak J."/>
            <person name="Lajeunesse T.C."/>
            <person name="Voolstra C.R."/>
        </authorList>
    </citation>
    <scope>NUCLEOTIDE SEQUENCE [LARGE SCALE GENOMIC DNA]</scope>
    <source>
        <strain evidence="2 3">CCMP2467</strain>
    </source>
</reference>
<proteinExistence type="predicted"/>
<accession>A0A1Q9EW72</accession>
<feature type="compositionally biased region" description="Basic and acidic residues" evidence="1">
    <location>
        <begin position="63"/>
        <end position="74"/>
    </location>
</feature>
<sequence>MAAPRRWSSMPLRAKKGRKEEKAASRRANPSKDVDCHICQKKGHMMKGCRHAKHNGGSGKPPQPKDKNGGPRHADIILRNVGCDGAKVTTALVKERIEEVGKAEPRSADDASWYRSVSMRLAYLSQDPVQCVATTSDGRAVSCSHDKTMRVWRLPRPVAILTKAPPQAPPALVPRVAMLRVGNFLNHGVDAPDAAGVDVRGFTMESCKLSLCQWPTDPQLPTKLRGELKAALEEFEDGAQSANFVQNVMRGVLESGEEELARKYAELSRSSSSTTQKFNRKMKKLAHGESFQCPECGELFSTVTVKWGAFLQHLRDNHPEAPKPQRSALLMLMRPSSATPSGKFRRGHHALEAESTHKYHAFALGRNRSVVLRQGEPLSQPQASPSSNIRELREAVGLGFGAEKEAGLRVTHCAQKNLKAESARKRHLELFQIKEADRHAASYGSVGGSGGSSPLATLRQLAQGRVNRYLNTEAVPNKAIVIVLLLLSALWQVVPSEFLLVDSAPDLRLLQASLFMPPT</sequence>
<evidence type="ECO:0000313" key="3">
    <source>
        <dbReference type="Proteomes" id="UP000186817"/>
    </source>
</evidence>
<evidence type="ECO:0000256" key="1">
    <source>
        <dbReference type="SAM" id="MobiDB-lite"/>
    </source>
</evidence>
<dbReference type="OrthoDB" id="1932312at2759"/>
<gene>
    <name evidence="2" type="ORF">AK812_SmicGene4410</name>
</gene>